<keyword evidence="2" id="KW-0732">Signal</keyword>
<evidence type="ECO:0000256" key="2">
    <source>
        <dbReference type="SAM" id="SignalP"/>
    </source>
</evidence>
<feature type="region of interest" description="Disordered" evidence="1">
    <location>
        <begin position="68"/>
        <end position="93"/>
    </location>
</feature>
<feature type="chain" id="PRO_5022915346" description="Periplasmic heavy metal sensor" evidence="2">
    <location>
        <begin position="27"/>
        <end position="143"/>
    </location>
</feature>
<protein>
    <recommendedName>
        <fullName evidence="5">Periplasmic heavy metal sensor</fullName>
    </recommendedName>
</protein>
<evidence type="ECO:0000313" key="3">
    <source>
        <dbReference type="EMBL" id="TXR51336.1"/>
    </source>
</evidence>
<dbReference type="Proteomes" id="UP000321764">
    <property type="component" value="Unassembled WGS sequence"/>
</dbReference>
<accession>A0A5C8Z362</accession>
<organism evidence="3 4">
    <name type="scientific">Reinekea thalattae</name>
    <dbReference type="NCBI Taxonomy" id="2593301"/>
    <lineage>
        <taxon>Bacteria</taxon>
        <taxon>Pseudomonadati</taxon>
        <taxon>Pseudomonadota</taxon>
        <taxon>Gammaproteobacteria</taxon>
        <taxon>Oceanospirillales</taxon>
        <taxon>Saccharospirillaceae</taxon>
        <taxon>Reinekea</taxon>
    </lineage>
</organism>
<reference evidence="3 4" key="1">
    <citation type="submission" date="2019-07" db="EMBL/GenBank/DDBJ databases">
        <title>Reinekea sp. strain SSH23 genome sequencing and assembly.</title>
        <authorList>
            <person name="Kim I."/>
        </authorList>
    </citation>
    <scope>NUCLEOTIDE SEQUENCE [LARGE SCALE GENOMIC DNA]</scope>
    <source>
        <strain evidence="3 4">SSH23</strain>
    </source>
</reference>
<evidence type="ECO:0000313" key="4">
    <source>
        <dbReference type="Proteomes" id="UP000321764"/>
    </source>
</evidence>
<dbReference type="InterPro" id="IPR012899">
    <property type="entry name" value="LTXXQ"/>
</dbReference>
<gene>
    <name evidence="3" type="ORF">FME95_12450</name>
</gene>
<dbReference type="AlphaFoldDB" id="A0A5C8Z362"/>
<dbReference type="EMBL" id="VKAD01000003">
    <property type="protein sequence ID" value="TXR51336.1"/>
    <property type="molecule type" value="Genomic_DNA"/>
</dbReference>
<keyword evidence="4" id="KW-1185">Reference proteome</keyword>
<sequence length="143" mass="16043">MTTMKQKLAAGGLAIILATSAVSSFAKEGDKGPRRDNVNLDYIFTELALTEEQQADVNAVLQAFRDQADEQRKAAREERRDAEDRPSREEMAEIRQAHREAMIEGLTDELNKVLSADQTEDFVTYFEAHSQKGPRNKEGGNRS</sequence>
<name>A0A5C8Z362_9GAMM</name>
<dbReference type="Gene3D" id="1.20.120.1490">
    <property type="match status" value="1"/>
</dbReference>
<feature type="signal peptide" evidence="2">
    <location>
        <begin position="1"/>
        <end position="26"/>
    </location>
</feature>
<evidence type="ECO:0008006" key="5">
    <source>
        <dbReference type="Google" id="ProtNLM"/>
    </source>
</evidence>
<proteinExistence type="predicted"/>
<comment type="caution">
    <text evidence="3">The sequence shown here is derived from an EMBL/GenBank/DDBJ whole genome shotgun (WGS) entry which is preliminary data.</text>
</comment>
<evidence type="ECO:0000256" key="1">
    <source>
        <dbReference type="SAM" id="MobiDB-lite"/>
    </source>
</evidence>
<dbReference type="GO" id="GO:0042597">
    <property type="term" value="C:periplasmic space"/>
    <property type="evidence" value="ECO:0007669"/>
    <property type="project" value="InterPro"/>
</dbReference>
<dbReference type="Pfam" id="PF07813">
    <property type="entry name" value="LTXXQ"/>
    <property type="match status" value="1"/>
</dbReference>
<dbReference type="OrthoDB" id="6199340at2"/>
<dbReference type="RefSeq" id="WP_147714831.1">
    <property type="nucleotide sequence ID" value="NZ_VKAD01000003.1"/>
</dbReference>